<dbReference type="GO" id="GO:0042597">
    <property type="term" value="C:periplasmic space"/>
    <property type="evidence" value="ECO:0007669"/>
    <property type="project" value="InterPro"/>
</dbReference>
<dbReference type="GO" id="GO:0006825">
    <property type="term" value="P:copper ion transport"/>
    <property type="evidence" value="ECO:0007669"/>
    <property type="project" value="InterPro"/>
</dbReference>
<gene>
    <name evidence="13" type="ORF">DFR57_104243</name>
</gene>
<protein>
    <submittedName>
        <fullName evidence="13">Copper transport protein</fullName>
    </submittedName>
</protein>
<evidence type="ECO:0000259" key="11">
    <source>
        <dbReference type="Pfam" id="PF04234"/>
    </source>
</evidence>
<evidence type="ECO:0000256" key="3">
    <source>
        <dbReference type="ARBA" id="ARBA00022692"/>
    </source>
</evidence>
<dbReference type="InterPro" id="IPR032694">
    <property type="entry name" value="CopC/D"/>
</dbReference>
<proteinExistence type="predicted"/>
<feature type="transmembrane region" description="Helical" evidence="10">
    <location>
        <begin position="177"/>
        <end position="198"/>
    </location>
</feature>
<evidence type="ECO:0000256" key="10">
    <source>
        <dbReference type="SAM" id="Phobius"/>
    </source>
</evidence>
<dbReference type="AlphaFoldDB" id="A0A368XZF5"/>
<evidence type="ECO:0000256" key="2">
    <source>
        <dbReference type="ARBA" id="ARBA00022475"/>
    </source>
</evidence>
<evidence type="ECO:0000259" key="12">
    <source>
        <dbReference type="Pfam" id="PF05425"/>
    </source>
</evidence>
<dbReference type="GO" id="GO:0005886">
    <property type="term" value="C:plasma membrane"/>
    <property type="evidence" value="ECO:0007669"/>
    <property type="project" value="UniProtKB-SubCell"/>
</dbReference>
<dbReference type="SUPFAM" id="SSF81296">
    <property type="entry name" value="E set domains"/>
    <property type="match status" value="1"/>
</dbReference>
<feature type="transmembrane region" description="Helical" evidence="10">
    <location>
        <begin position="248"/>
        <end position="268"/>
    </location>
</feature>
<evidence type="ECO:0000256" key="9">
    <source>
        <dbReference type="SAM" id="MobiDB-lite"/>
    </source>
</evidence>
<feature type="region of interest" description="Disordered" evidence="9">
    <location>
        <begin position="119"/>
        <end position="161"/>
    </location>
</feature>
<dbReference type="PANTHER" id="PTHR34820">
    <property type="entry name" value="INNER MEMBRANE PROTEIN YEBZ"/>
    <property type="match status" value="1"/>
</dbReference>
<keyword evidence="2" id="KW-1003">Cell membrane</keyword>
<accession>A0A368XZF5</accession>
<organism evidence="13 14">
    <name type="scientific">Saliterribacillus persicus</name>
    <dbReference type="NCBI Taxonomy" id="930114"/>
    <lineage>
        <taxon>Bacteria</taxon>
        <taxon>Bacillati</taxon>
        <taxon>Bacillota</taxon>
        <taxon>Bacilli</taxon>
        <taxon>Bacillales</taxon>
        <taxon>Bacillaceae</taxon>
        <taxon>Saliterribacillus</taxon>
    </lineage>
</organism>
<keyword evidence="7" id="KW-0186">Copper</keyword>
<dbReference type="Pfam" id="PF04234">
    <property type="entry name" value="CopC"/>
    <property type="match status" value="1"/>
</dbReference>
<dbReference type="PANTHER" id="PTHR34820:SF4">
    <property type="entry name" value="INNER MEMBRANE PROTEIN YEBZ"/>
    <property type="match status" value="1"/>
</dbReference>
<evidence type="ECO:0000256" key="8">
    <source>
        <dbReference type="ARBA" id="ARBA00023136"/>
    </source>
</evidence>
<dbReference type="Proteomes" id="UP000252585">
    <property type="component" value="Unassembled WGS sequence"/>
</dbReference>
<name>A0A368XZF5_9BACI</name>
<comment type="caution">
    <text evidence="13">The sequence shown here is derived from an EMBL/GenBank/DDBJ whole genome shotgun (WGS) entry which is preliminary data.</text>
</comment>
<dbReference type="GO" id="GO:0046688">
    <property type="term" value="P:response to copper ion"/>
    <property type="evidence" value="ECO:0007669"/>
    <property type="project" value="InterPro"/>
</dbReference>
<feature type="domain" description="CopC" evidence="11">
    <location>
        <begin position="13"/>
        <end position="107"/>
    </location>
</feature>
<keyword evidence="3 10" id="KW-0812">Transmembrane</keyword>
<feature type="transmembrane region" description="Helical" evidence="10">
    <location>
        <begin position="372"/>
        <end position="393"/>
    </location>
</feature>
<dbReference type="InterPro" id="IPR008457">
    <property type="entry name" value="Cu-R_CopD_dom"/>
</dbReference>
<evidence type="ECO:0000256" key="5">
    <source>
        <dbReference type="ARBA" id="ARBA00022729"/>
    </source>
</evidence>
<evidence type="ECO:0000256" key="4">
    <source>
        <dbReference type="ARBA" id="ARBA00022723"/>
    </source>
</evidence>
<evidence type="ECO:0000313" key="14">
    <source>
        <dbReference type="Proteomes" id="UP000252585"/>
    </source>
</evidence>
<reference evidence="13 14" key="1">
    <citation type="submission" date="2018-07" db="EMBL/GenBank/DDBJ databases">
        <title>Genomic Encyclopedia of Type Strains, Phase IV (KMG-IV): sequencing the most valuable type-strain genomes for metagenomic binning, comparative biology and taxonomic classification.</title>
        <authorList>
            <person name="Goeker M."/>
        </authorList>
    </citation>
    <scope>NUCLEOTIDE SEQUENCE [LARGE SCALE GENOMIC DNA]</scope>
    <source>
        <strain evidence="13 14">DSM 27696</strain>
    </source>
</reference>
<evidence type="ECO:0000256" key="1">
    <source>
        <dbReference type="ARBA" id="ARBA00004651"/>
    </source>
</evidence>
<dbReference type="InterPro" id="IPR007348">
    <property type="entry name" value="CopC_dom"/>
</dbReference>
<evidence type="ECO:0000256" key="7">
    <source>
        <dbReference type="ARBA" id="ARBA00023008"/>
    </source>
</evidence>
<dbReference type="InterPro" id="IPR014755">
    <property type="entry name" value="Cu-Rt/internalin_Ig-like"/>
</dbReference>
<feature type="compositionally biased region" description="Basic and acidic residues" evidence="9">
    <location>
        <begin position="131"/>
        <end position="156"/>
    </location>
</feature>
<keyword evidence="6 10" id="KW-1133">Transmembrane helix</keyword>
<keyword evidence="5" id="KW-0732">Signal</keyword>
<feature type="transmembrane region" description="Helical" evidence="10">
    <location>
        <begin position="337"/>
        <end position="360"/>
    </location>
</feature>
<feature type="transmembrane region" description="Helical" evidence="10">
    <location>
        <begin position="275"/>
        <end position="293"/>
    </location>
</feature>
<feature type="domain" description="Copper resistance protein D" evidence="12">
    <location>
        <begin position="336"/>
        <end position="427"/>
    </location>
</feature>
<dbReference type="Pfam" id="PF05425">
    <property type="entry name" value="CopD"/>
    <property type="match status" value="1"/>
</dbReference>
<keyword evidence="4" id="KW-0479">Metal-binding</keyword>
<evidence type="ECO:0000256" key="6">
    <source>
        <dbReference type="ARBA" id="ARBA00022989"/>
    </source>
</evidence>
<dbReference type="EMBL" id="QPJJ01000004">
    <property type="protein sequence ID" value="RCW73245.1"/>
    <property type="molecule type" value="Genomic_DNA"/>
</dbReference>
<dbReference type="GO" id="GO:0005507">
    <property type="term" value="F:copper ion binding"/>
    <property type="evidence" value="ECO:0007669"/>
    <property type="project" value="InterPro"/>
</dbReference>
<feature type="transmembrane region" description="Helical" evidence="10">
    <location>
        <begin position="305"/>
        <end position="325"/>
    </location>
</feature>
<evidence type="ECO:0000313" key="13">
    <source>
        <dbReference type="EMBL" id="RCW73245.1"/>
    </source>
</evidence>
<feature type="transmembrane region" description="Helical" evidence="10">
    <location>
        <begin position="210"/>
        <end position="228"/>
    </location>
</feature>
<comment type="subcellular location">
    <subcellularLocation>
        <location evidence="1">Cell membrane</location>
        <topology evidence="1">Multi-pass membrane protein</topology>
    </subcellularLocation>
</comment>
<sequence>MLVILFPTLVSAHTSLLEANPAPNSELVKAPETVTLTFSGTLDSSLYEIKLYQDEGKEVVFDEATKIEDNQQTIYRELTDLDSGDYSLSYKVIGADGHVIEDTYSFSLRVDEQAALKEEDSEASEIVNESVPEKENKDNKNEAISKEKEREEKLNNESELDEATENHIDVPAYLIRALYYFSLLTISGLVFWSFFTNISKSSTEKVYRKSSMYLKVMLLISVVISGYLQSNSLLTDMTSITTLLVETTIGRAWMSLIGLSILSFFILHRSTFIDAIWIVLLLFTEAISGHANAMKPVILNISLDIIHLGAAAIWISGIVILLLFWKSNEVFIKSFIPIFSTYALISMITLAISGSVMTVFFLPDITLLWSSLWGQVLLLKIVVFIIIALIGYFMRKAYKKTNQKAQQHLLKGDILLILVILLVVSVLTHVSPLP</sequence>
<dbReference type="Gene3D" id="2.60.40.1220">
    <property type="match status" value="1"/>
</dbReference>
<dbReference type="InterPro" id="IPR014756">
    <property type="entry name" value="Ig_E-set"/>
</dbReference>
<keyword evidence="14" id="KW-1185">Reference proteome</keyword>
<feature type="transmembrane region" description="Helical" evidence="10">
    <location>
        <begin position="414"/>
        <end position="431"/>
    </location>
</feature>
<keyword evidence="8 10" id="KW-0472">Membrane</keyword>